<feature type="compositionally biased region" description="Polar residues" evidence="1">
    <location>
        <begin position="1154"/>
        <end position="1163"/>
    </location>
</feature>
<organism evidence="4 5">
    <name type="scientific">Weeksella virosa (strain ATCC 43766 / DSM 16922 / JCM 21250 / CCUG 30538 / CDC 9751 / IAM 14551 / NBRC 16016 / NCTC 11634 / CL345/78)</name>
    <dbReference type="NCBI Taxonomy" id="865938"/>
    <lineage>
        <taxon>Bacteria</taxon>
        <taxon>Pseudomonadati</taxon>
        <taxon>Bacteroidota</taxon>
        <taxon>Flavobacteriia</taxon>
        <taxon>Flavobacteriales</taxon>
        <taxon>Weeksellaceae</taxon>
        <taxon>Weeksella</taxon>
    </lineage>
</organism>
<reference evidence="4 5" key="1">
    <citation type="journal article" date="2011" name="Stand. Genomic Sci.">
        <title>Complete genome sequence of Weeksella virosa type strain (9751).</title>
        <authorList>
            <person name="Lang E."/>
            <person name="Teshima H."/>
            <person name="Lucas S."/>
            <person name="Lapidus A."/>
            <person name="Hammon N."/>
            <person name="Deshpande S."/>
            <person name="Nolan M."/>
            <person name="Cheng J.F."/>
            <person name="Pitluck S."/>
            <person name="Liolios K."/>
            <person name="Pagani I."/>
            <person name="Mikhailova N."/>
            <person name="Ivanova N."/>
            <person name="Mavromatis K."/>
            <person name="Pati A."/>
            <person name="Tapia R."/>
            <person name="Han C."/>
            <person name="Goodwin L."/>
            <person name="Chen A."/>
            <person name="Palaniappan K."/>
            <person name="Land M."/>
            <person name="Hauser L."/>
            <person name="Chang Y.J."/>
            <person name="Jeffries C.D."/>
            <person name="Brambilla E.M."/>
            <person name="Kopitz M."/>
            <person name="Rohde M."/>
            <person name="Goker M."/>
            <person name="Tindall B.J."/>
            <person name="Detter J.C."/>
            <person name="Woyke T."/>
            <person name="Bristow J."/>
            <person name="Eisen J.A."/>
            <person name="Markowitz V."/>
            <person name="Hugenholtz P."/>
            <person name="Klenk H.P."/>
            <person name="Kyrpides N.C."/>
        </authorList>
    </citation>
    <scope>NUCLEOTIDE SEQUENCE [LARGE SCALE GENOMIC DNA]</scope>
    <source>
        <strain evidence="5">ATCC 43766 / DSM 16922 / JCM 21250 / NBRC 16016 / NCTC 11634 / CL345/78</strain>
    </source>
</reference>
<feature type="chain" id="PRO_5003257777" evidence="2">
    <location>
        <begin position="23"/>
        <end position="1169"/>
    </location>
</feature>
<dbReference type="AlphaFoldDB" id="F0P180"/>
<feature type="signal peptide" evidence="2">
    <location>
        <begin position="1"/>
        <end position="22"/>
    </location>
</feature>
<dbReference type="Gene3D" id="2.180.10.10">
    <property type="entry name" value="RHS repeat-associated core"/>
    <property type="match status" value="1"/>
</dbReference>
<dbReference type="PANTHER" id="PTHR32305">
    <property type="match status" value="1"/>
</dbReference>
<accession>F0P180</accession>
<dbReference type="HOGENOM" id="CLU_004466_0_0_10"/>
<dbReference type="NCBIfam" id="TIGR03696">
    <property type="entry name" value="Rhs_assc_core"/>
    <property type="match status" value="1"/>
</dbReference>
<dbReference type="InterPro" id="IPR022385">
    <property type="entry name" value="Rhs_assc_core"/>
</dbReference>
<dbReference type="InterPro" id="IPR045619">
    <property type="entry name" value="DUF6443"/>
</dbReference>
<feature type="domain" description="DUF6443" evidence="3">
    <location>
        <begin position="32"/>
        <end position="149"/>
    </location>
</feature>
<name>F0P180_WEEVC</name>
<gene>
    <name evidence="4" type="ordered locus">Weevi_0867</name>
</gene>
<dbReference type="CDD" id="cd20745">
    <property type="entry name" value="FIX_RhsA_AHH_HNH-like"/>
    <property type="match status" value="1"/>
</dbReference>
<dbReference type="Proteomes" id="UP000008641">
    <property type="component" value="Chromosome"/>
</dbReference>
<evidence type="ECO:0000259" key="3">
    <source>
        <dbReference type="Pfam" id="PF20041"/>
    </source>
</evidence>
<feature type="region of interest" description="Disordered" evidence="1">
    <location>
        <begin position="1137"/>
        <end position="1169"/>
    </location>
</feature>
<evidence type="ECO:0000313" key="4">
    <source>
        <dbReference type="EMBL" id="ADX67579.1"/>
    </source>
</evidence>
<dbReference type="EMBL" id="CP002455">
    <property type="protein sequence ID" value="ADX67579.1"/>
    <property type="molecule type" value="Genomic_DNA"/>
</dbReference>
<evidence type="ECO:0000256" key="2">
    <source>
        <dbReference type="SAM" id="SignalP"/>
    </source>
</evidence>
<dbReference type="OrthoDB" id="2972467at2"/>
<dbReference type="InterPro" id="IPR050708">
    <property type="entry name" value="T6SS_VgrG/RHS"/>
</dbReference>
<dbReference type="RefSeq" id="WP_013597970.1">
    <property type="nucleotide sequence ID" value="NC_015144.1"/>
</dbReference>
<dbReference type="STRING" id="865938.Weevi_0867"/>
<dbReference type="KEGG" id="wvi:Weevi_0867"/>
<reference evidence="5" key="2">
    <citation type="journal article" date="2011" name="Stand. Genomic Sci.">
        <title>Complete genome sequence of Weeksella virosa type strain (9751T).</title>
        <authorList>
            <person name="Lang E."/>
            <person name="Teshima H."/>
            <person name="Lucas S."/>
            <person name="Lapidus A."/>
            <person name="Hammon N."/>
            <person name="Deshpande S."/>
            <person name="Nolan M."/>
            <person name="Cheng J."/>
            <person name="Pitluck S."/>
            <person name="Liolios K."/>
            <person name="Pagani I."/>
            <person name="Mikhailova N."/>
            <person name="Ivanova N."/>
            <person name="Mavromatis K."/>
            <person name="Pati A."/>
            <person name="Tapia R."/>
            <person name="Han C."/>
            <person name="Goodwin L."/>
            <person name="Chen A."/>
            <person name="Palaniappan K."/>
            <person name="Land M."/>
            <person name="Hauser L."/>
            <person name="Chang Y."/>
            <person name="Jeffries C."/>
            <person name="Brambilla E."/>
            <person name="Kopitz M."/>
            <person name="Rohde M."/>
            <person name="Goker M."/>
            <person name="Tindall B."/>
            <person name="Detter J."/>
            <person name="Woyke T."/>
            <person name="Bristow J."/>
            <person name="Eisen J."/>
            <person name="Markowitz V."/>
            <person name="Hugenholtz P."/>
            <person name="Klenk H."/>
            <person name="Kyrpides N."/>
        </authorList>
    </citation>
    <scope>NUCLEOTIDE SEQUENCE [LARGE SCALE GENOMIC DNA]</scope>
    <source>
        <strain evidence="5">ATCC 43766 / DSM 16922 / JCM 21250 / NBRC 16016 / NCTC 11634 / CL345/78</strain>
    </source>
</reference>
<keyword evidence="5" id="KW-1185">Reference proteome</keyword>
<evidence type="ECO:0000256" key="1">
    <source>
        <dbReference type="SAM" id="MobiDB-lite"/>
    </source>
</evidence>
<dbReference type="Pfam" id="PF20041">
    <property type="entry name" value="DUF6443"/>
    <property type="match status" value="1"/>
</dbReference>
<proteinExistence type="predicted"/>
<keyword evidence="2" id="KW-0732">Signal</keyword>
<protein>
    <submittedName>
        <fullName evidence="4">RHS repeat-associated core domain protein</fullName>
    </submittedName>
</protein>
<evidence type="ECO:0000313" key="5">
    <source>
        <dbReference type="Proteomes" id="UP000008641"/>
    </source>
</evidence>
<sequence>MKNNTRLFLFVVGLGLSTTTYAQSTTENFVKSTECLDKNCTAKKEAVTYYDGLGREKLSIVKGAGSSATGGLATKITYDGFGRVDKEYLPGVVPNLSIAEPDYSAYPDPLVYSQKEYENSALNRVLKQAAPGGTWQLGNGKEIEFAYQTNTASEVLKFGVSNPTTTPTLTLSGKYAANQLYKTVTTDENGQPIQEFKDKEGKVLLKRIHIVSTGSNNSNGNHDTYYVYDVYGNLTFVLPPVLIKNANNSSTASSYINRLNELGYQYKYDDKNRLVEKKLPGKGWEYMVYDNQDRLVGTQDANQRTEGVWLFTKYDKFGRIAVTGKAWDPGTRTDVQNYINQLGSNNVSRGSGYQQDNIQIYYNTDGFGANNHVLSVHYYDDYPSYPLGVNTTANVQGHALAKGTKLKGLPTLTVTRSLDTWENNTWNFEYAYILYDAQYLYVVKSHKVNYLGGHTIVENQLDFRGKPLQTITKHKRKSTDTEITVKETFSYDHFERLKNQTYQVNNGKVEVIAQNTYNAIGQLSQKKVGNSTSTPYQTVDYTYNIRGWLTDINNVHASPTMETGGKLFAFHISYDQLRYSAARTETARALYNGDISQTFWKTPAQSLRSYDYQYDGLNRLLNATFYKGTSATQKNYYDEQLSYDHNGNITQLSRNGTTETGTPVLIDQLSYHYQQQSNKLLKVSDHSNHSEGFTDGTNAGDDYTYDANGNLTQDLNKGISEIKYNYLNLPTEVIWNSNKRIHYAYDANGVKLRKVVIDGSKVTTTDYLGGFQYKNNDLQFFPTAEGYVNVVTNKVSGGRSYNYVYNYTDHLGNVRLSYAWDDTENKLKILEENHYYPFGLKHKGYQPLQQIIVTPGEDIASNRTTIEAKFGDIGIGIDNSISTGSATYNYKYNGKELQNEFDINLYDYGARNYDPSIGRWMNVDPLAEEFPDWSPYSYGFNNPLRFTDPTGMAPEDIILRGKNNSSVTIKTDLVDISVNAGSVVGDLGGNYTLQGDDVLIAALDIVGIVDPTGVADIAAASLEAKNGNWGSALLSGMGVIPYVGDIGKVGKVGKHLKTIEKAIDGAKAVNGNSKASTKAQHVYEIFETGTDNVVKTGISGGKVSKADKSYRATSQVNKMNKAEGAGKYDSRVVEKIPAGQGARQKALDAEKANANKNRSTLNPNYHKRP</sequence>
<dbReference type="eggNOG" id="COG3209">
    <property type="taxonomic scope" value="Bacteria"/>
</dbReference>
<dbReference type="PANTHER" id="PTHR32305:SF15">
    <property type="entry name" value="PROTEIN RHSA-RELATED"/>
    <property type="match status" value="1"/>
</dbReference>